<keyword evidence="5" id="KW-1185">Reference proteome</keyword>
<sequence length="320" mass="36750">MIQRYLLLSFTSFFLLSTIAHAEENVDIDQEKISLYKQIEAVTLIPWYYLAAINRYESNIHDDQSDEEDNALIKIKVPEQKWYGFSPTREPTEESLLEIFGGIGKDGDGDGIADHTNDHDILYTVAHYIQQYGHADQDIRTALWNYYHRELTVLSIMNYARLFKTYQKISLDETAFPIPKGYNYTYHNTWGDARGFGGRRIHEGTDIFASYGTPVRATTFGVVELKGWNKFGGWRVGIRDIYNRYHYYAHLNGFADGLEIGDIVEAGQTIGSVGSSGYGPPGTSGKFPPHLHYGMYKDNGKTEWSFDPYPHLKRWERKNP</sequence>
<evidence type="ECO:0000313" key="4">
    <source>
        <dbReference type="EMBL" id="MRI68025.1"/>
    </source>
</evidence>
<feature type="chain" id="PRO_5026805591" evidence="2">
    <location>
        <begin position="23"/>
        <end position="320"/>
    </location>
</feature>
<dbReference type="PANTHER" id="PTHR21666:SF289">
    <property type="entry name" value="L-ALA--D-GLU ENDOPEPTIDASE"/>
    <property type="match status" value="1"/>
</dbReference>
<dbReference type="CDD" id="cd12797">
    <property type="entry name" value="M23_peptidase"/>
    <property type="match status" value="1"/>
</dbReference>
<keyword evidence="1 2" id="KW-0732">Signal</keyword>
<dbReference type="Pfam" id="PF01551">
    <property type="entry name" value="Peptidase_M23"/>
    <property type="match status" value="1"/>
</dbReference>
<dbReference type="InterPro" id="IPR011055">
    <property type="entry name" value="Dup_hybrid_motif"/>
</dbReference>
<dbReference type="PANTHER" id="PTHR21666">
    <property type="entry name" value="PEPTIDASE-RELATED"/>
    <property type="match status" value="1"/>
</dbReference>
<accession>A0A6N7R477</accession>
<gene>
    <name evidence="4" type="ORF">GH885_17020</name>
</gene>
<evidence type="ECO:0000259" key="3">
    <source>
        <dbReference type="Pfam" id="PF01551"/>
    </source>
</evidence>
<dbReference type="Proteomes" id="UP000435187">
    <property type="component" value="Unassembled WGS sequence"/>
</dbReference>
<evidence type="ECO:0000313" key="5">
    <source>
        <dbReference type="Proteomes" id="UP000435187"/>
    </source>
</evidence>
<evidence type="ECO:0000256" key="1">
    <source>
        <dbReference type="ARBA" id="ARBA00022729"/>
    </source>
</evidence>
<dbReference type="GO" id="GO:0004222">
    <property type="term" value="F:metalloendopeptidase activity"/>
    <property type="evidence" value="ECO:0007669"/>
    <property type="project" value="TreeGrafter"/>
</dbReference>
<dbReference type="Gene3D" id="2.70.70.10">
    <property type="entry name" value="Glucose Permease (Domain IIA)"/>
    <property type="match status" value="1"/>
</dbReference>
<dbReference type="SUPFAM" id="SSF51261">
    <property type="entry name" value="Duplicated hybrid motif"/>
    <property type="match status" value="1"/>
</dbReference>
<proteinExistence type="predicted"/>
<reference evidence="4 5" key="1">
    <citation type="submission" date="2019-10" db="EMBL/GenBank/DDBJ databases">
        <title>Gracilibacillus salitolerans sp. nov., a moderate halophile isolated from a saline soil in northwest China.</title>
        <authorList>
            <person name="Gan L."/>
        </authorList>
    </citation>
    <scope>NUCLEOTIDE SEQUENCE [LARGE SCALE GENOMIC DNA]</scope>
    <source>
        <strain evidence="4 5">TP2-8</strain>
    </source>
</reference>
<evidence type="ECO:0000256" key="2">
    <source>
        <dbReference type="SAM" id="SignalP"/>
    </source>
</evidence>
<dbReference type="AlphaFoldDB" id="A0A6N7R477"/>
<dbReference type="InterPro" id="IPR016047">
    <property type="entry name" value="M23ase_b-sheet_dom"/>
</dbReference>
<protein>
    <submittedName>
        <fullName evidence="4">Peptidoglycan DD-metalloendopeptidase family protein</fullName>
    </submittedName>
</protein>
<dbReference type="EMBL" id="WJEE01000047">
    <property type="protein sequence ID" value="MRI68025.1"/>
    <property type="molecule type" value="Genomic_DNA"/>
</dbReference>
<feature type="signal peptide" evidence="2">
    <location>
        <begin position="1"/>
        <end position="22"/>
    </location>
</feature>
<name>A0A6N7R477_9BACI</name>
<comment type="caution">
    <text evidence="4">The sequence shown here is derived from an EMBL/GenBank/DDBJ whole genome shotgun (WGS) entry which is preliminary data.</text>
</comment>
<organism evidence="4 5">
    <name type="scientific">Gracilibacillus thailandensis</name>
    <dbReference type="NCBI Taxonomy" id="563735"/>
    <lineage>
        <taxon>Bacteria</taxon>
        <taxon>Bacillati</taxon>
        <taxon>Bacillota</taxon>
        <taxon>Bacilli</taxon>
        <taxon>Bacillales</taxon>
        <taxon>Bacillaceae</taxon>
        <taxon>Gracilibacillus</taxon>
    </lineage>
</organism>
<feature type="domain" description="M23ase beta-sheet core" evidence="3">
    <location>
        <begin position="201"/>
        <end position="299"/>
    </location>
</feature>
<dbReference type="InterPro" id="IPR050570">
    <property type="entry name" value="Cell_wall_metabolism_enzyme"/>
</dbReference>
<dbReference type="RefSeq" id="WP_153836544.1">
    <property type="nucleotide sequence ID" value="NZ_JBHUMW010000032.1"/>
</dbReference>